<dbReference type="CDD" id="cd06587">
    <property type="entry name" value="VOC"/>
    <property type="match status" value="1"/>
</dbReference>
<sequence>MTSTRPPLTRGGHFWPCASELQGVRSRAKLGFHLGFYVDSEDLVTQFHARAKGDGLEVSEVIRNNRGTMVYCTAPGGLLIEVNCRPRAA</sequence>
<dbReference type="STRING" id="246197.MXAN_6375"/>
<dbReference type="HOGENOM" id="CLU_2451537_0_0_7"/>
<dbReference type="EnsemblBacteria" id="ABF87328">
    <property type="protein sequence ID" value="ABF87328"/>
    <property type="gene ID" value="MXAN_6375"/>
</dbReference>
<gene>
    <name evidence="1" type="ordered locus">MXAN_6375</name>
</gene>
<dbReference type="Proteomes" id="UP000002402">
    <property type="component" value="Chromosome"/>
</dbReference>
<proteinExistence type="predicted"/>
<protein>
    <submittedName>
        <fullName evidence="1">Uncharacterized protein</fullName>
    </submittedName>
</protein>
<keyword evidence="2" id="KW-1185">Reference proteome</keyword>
<dbReference type="AlphaFoldDB" id="Q1CYM4"/>
<name>Q1CYM4_MYXXD</name>
<dbReference type="Gene3D" id="3.10.180.10">
    <property type="entry name" value="2,3-Dihydroxybiphenyl 1,2-Dioxygenase, domain 1"/>
    <property type="match status" value="1"/>
</dbReference>
<dbReference type="SUPFAM" id="SSF54593">
    <property type="entry name" value="Glyoxalase/Bleomycin resistance protein/Dihydroxybiphenyl dioxygenase"/>
    <property type="match status" value="1"/>
</dbReference>
<accession>Q1CYM4</accession>
<dbReference type="EMBL" id="CP000113">
    <property type="protein sequence ID" value="ABF87328.1"/>
    <property type="molecule type" value="Genomic_DNA"/>
</dbReference>
<dbReference type="eggNOG" id="COG0346">
    <property type="taxonomic scope" value="Bacteria"/>
</dbReference>
<evidence type="ECO:0000313" key="1">
    <source>
        <dbReference type="EMBL" id="ABF87328.1"/>
    </source>
</evidence>
<evidence type="ECO:0000313" key="2">
    <source>
        <dbReference type="Proteomes" id="UP000002402"/>
    </source>
</evidence>
<dbReference type="InterPro" id="IPR029068">
    <property type="entry name" value="Glyas_Bleomycin-R_OHBP_Dase"/>
</dbReference>
<reference evidence="1 2" key="1">
    <citation type="journal article" date="2006" name="Proc. Natl. Acad. Sci. U.S.A.">
        <title>Evolution of sensory complexity recorded in a myxobacterial genome.</title>
        <authorList>
            <person name="Goldman B.S."/>
            <person name="Nierman W.C."/>
            <person name="Kaiser D."/>
            <person name="Slater S.C."/>
            <person name="Durkin A.S."/>
            <person name="Eisen J.A."/>
            <person name="Ronning C.M."/>
            <person name="Barbazuk W.B."/>
            <person name="Blanchard M."/>
            <person name="Field C."/>
            <person name="Halling C."/>
            <person name="Hinkle G."/>
            <person name="Iartchuk O."/>
            <person name="Kim H.S."/>
            <person name="Mackenzie C."/>
            <person name="Madupu R."/>
            <person name="Miller N."/>
            <person name="Shvartsbeyn A."/>
            <person name="Sullivan S.A."/>
            <person name="Vaudin M."/>
            <person name="Wiegand R."/>
            <person name="Kaplan H.B."/>
        </authorList>
    </citation>
    <scope>NUCLEOTIDE SEQUENCE [LARGE SCALE GENOMIC DNA]</scope>
    <source>
        <strain evidence="2">DK1622</strain>
    </source>
</reference>
<dbReference type="KEGG" id="mxa:MXAN_6375"/>
<organism evidence="1 2">
    <name type="scientific">Myxococcus xanthus (strain DK1622)</name>
    <dbReference type="NCBI Taxonomy" id="246197"/>
    <lineage>
        <taxon>Bacteria</taxon>
        <taxon>Pseudomonadati</taxon>
        <taxon>Myxococcota</taxon>
        <taxon>Myxococcia</taxon>
        <taxon>Myxococcales</taxon>
        <taxon>Cystobacterineae</taxon>
        <taxon>Myxococcaceae</taxon>
        <taxon>Myxococcus</taxon>
    </lineage>
</organism>